<protein>
    <submittedName>
        <fullName evidence="1">Uncharacterized protein</fullName>
    </submittedName>
</protein>
<comment type="caution">
    <text evidence="1">The sequence shown here is derived from an EMBL/GenBank/DDBJ whole genome shotgun (WGS) entry which is preliminary data.</text>
</comment>
<gene>
    <name evidence="1" type="ORF">VNO77_21388</name>
</gene>
<sequence>MRRPGCNYEMTVTNEKLLRRIGVSNWKNVSQIFGPFLFQAHKFIYPTVIEELCLCHQFSHADLRKSTNNFDENRVIEQGEIGQNDEVADKIKTQKKHIGEDWNEKREMKDVEPFVFYFFIMLEPTPSLGEVRLG</sequence>
<accession>A0AAN9LV53</accession>
<evidence type="ECO:0000313" key="2">
    <source>
        <dbReference type="Proteomes" id="UP001367508"/>
    </source>
</evidence>
<name>A0AAN9LV53_CANGL</name>
<dbReference type="Proteomes" id="UP001367508">
    <property type="component" value="Unassembled WGS sequence"/>
</dbReference>
<dbReference type="EMBL" id="JAYMYQ010000004">
    <property type="protein sequence ID" value="KAK7340678.1"/>
    <property type="molecule type" value="Genomic_DNA"/>
</dbReference>
<reference evidence="1 2" key="1">
    <citation type="submission" date="2024-01" db="EMBL/GenBank/DDBJ databases">
        <title>The genomes of 5 underutilized Papilionoideae crops provide insights into root nodulation and disease resistanc.</title>
        <authorList>
            <person name="Jiang F."/>
        </authorList>
    </citation>
    <scope>NUCLEOTIDE SEQUENCE [LARGE SCALE GENOMIC DNA]</scope>
    <source>
        <strain evidence="1">LVBAO_FW01</strain>
        <tissue evidence="1">Leaves</tissue>
    </source>
</reference>
<evidence type="ECO:0000313" key="1">
    <source>
        <dbReference type="EMBL" id="KAK7340678.1"/>
    </source>
</evidence>
<keyword evidence="2" id="KW-1185">Reference proteome</keyword>
<organism evidence="1 2">
    <name type="scientific">Canavalia gladiata</name>
    <name type="common">Sword bean</name>
    <name type="synonym">Dolichos gladiatus</name>
    <dbReference type="NCBI Taxonomy" id="3824"/>
    <lineage>
        <taxon>Eukaryota</taxon>
        <taxon>Viridiplantae</taxon>
        <taxon>Streptophyta</taxon>
        <taxon>Embryophyta</taxon>
        <taxon>Tracheophyta</taxon>
        <taxon>Spermatophyta</taxon>
        <taxon>Magnoliopsida</taxon>
        <taxon>eudicotyledons</taxon>
        <taxon>Gunneridae</taxon>
        <taxon>Pentapetalae</taxon>
        <taxon>rosids</taxon>
        <taxon>fabids</taxon>
        <taxon>Fabales</taxon>
        <taxon>Fabaceae</taxon>
        <taxon>Papilionoideae</taxon>
        <taxon>50 kb inversion clade</taxon>
        <taxon>NPAAA clade</taxon>
        <taxon>indigoferoid/millettioid clade</taxon>
        <taxon>Phaseoleae</taxon>
        <taxon>Canavalia</taxon>
    </lineage>
</organism>
<proteinExistence type="predicted"/>
<dbReference type="AlphaFoldDB" id="A0AAN9LV53"/>